<dbReference type="EMBL" id="BSPQ01000018">
    <property type="protein sequence ID" value="GLS92120.1"/>
    <property type="molecule type" value="Genomic_DNA"/>
</dbReference>
<protein>
    <submittedName>
        <fullName evidence="1">Uncharacterized protein</fullName>
    </submittedName>
</protein>
<proteinExistence type="predicted"/>
<evidence type="ECO:0000313" key="2">
    <source>
        <dbReference type="Proteomes" id="UP001157353"/>
    </source>
</evidence>
<organism evidence="1 2">
    <name type="scientific">Psychromonas marina</name>
    <dbReference type="NCBI Taxonomy" id="88364"/>
    <lineage>
        <taxon>Bacteria</taxon>
        <taxon>Pseudomonadati</taxon>
        <taxon>Pseudomonadota</taxon>
        <taxon>Gammaproteobacteria</taxon>
        <taxon>Alteromonadales</taxon>
        <taxon>Psychromonadaceae</taxon>
        <taxon>Psychromonas</taxon>
    </lineage>
</organism>
<comment type="caution">
    <text evidence="1">The sequence shown here is derived from an EMBL/GenBank/DDBJ whole genome shotgun (WGS) entry which is preliminary data.</text>
</comment>
<accession>A0ABQ6E4I2</accession>
<evidence type="ECO:0000313" key="1">
    <source>
        <dbReference type="EMBL" id="GLS92120.1"/>
    </source>
</evidence>
<sequence length="102" mass="12053">MTMVSAKEFSGWLIERFADENNGVTLNRKDINHLTGRQSFTLSFIHDIHYELMQHGIAFVTDTSRGTFFLIPIRSAKPWRERLELQYEKELFCNIYPIEKRG</sequence>
<reference evidence="2" key="1">
    <citation type="journal article" date="2019" name="Int. J. Syst. Evol. Microbiol.">
        <title>The Global Catalogue of Microorganisms (GCM) 10K type strain sequencing project: providing services to taxonomists for standard genome sequencing and annotation.</title>
        <authorList>
            <consortium name="The Broad Institute Genomics Platform"/>
            <consortium name="The Broad Institute Genome Sequencing Center for Infectious Disease"/>
            <person name="Wu L."/>
            <person name="Ma J."/>
        </authorList>
    </citation>
    <scope>NUCLEOTIDE SEQUENCE [LARGE SCALE GENOMIC DNA]</scope>
    <source>
        <strain evidence="2">NBRC 103166</strain>
    </source>
</reference>
<dbReference type="Proteomes" id="UP001157353">
    <property type="component" value="Unassembled WGS sequence"/>
</dbReference>
<dbReference type="RefSeq" id="WP_284205216.1">
    <property type="nucleotide sequence ID" value="NZ_BSPQ01000018.1"/>
</dbReference>
<gene>
    <name evidence="1" type="ORF">GCM10007916_31900</name>
</gene>
<keyword evidence="2" id="KW-1185">Reference proteome</keyword>
<name>A0ABQ6E4I2_9GAMM</name>